<keyword evidence="14 16" id="KW-1208">Phospholipid metabolism</keyword>
<dbReference type="EMBL" id="MU864350">
    <property type="protein sequence ID" value="KAK4193794.1"/>
    <property type="molecule type" value="Genomic_DNA"/>
</dbReference>
<reference evidence="19" key="1">
    <citation type="journal article" date="2023" name="Mol. Phylogenet. Evol.">
        <title>Genome-scale phylogeny and comparative genomics of the fungal order Sordariales.</title>
        <authorList>
            <person name="Hensen N."/>
            <person name="Bonometti L."/>
            <person name="Westerberg I."/>
            <person name="Brannstrom I.O."/>
            <person name="Guillou S."/>
            <person name="Cros-Aarteil S."/>
            <person name="Calhoun S."/>
            <person name="Haridas S."/>
            <person name="Kuo A."/>
            <person name="Mondo S."/>
            <person name="Pangilinan J."/>
            <person name="Riley R."/>
            <person name="LaButti K."/>
            <person name="Andreopoulos B."/>
            <person name="Lipzen A."/>
            <person name="Chen C."/>
            <person name="Yan M."/>
            <person name="Daum C."/>
            <person name="Ng V."/>
            <person name="Clum A."/>
            <person name="Steindorff A."/>
            <person name="Ohm R.A."/>
            <person name="Martin F."/>
            <person name="Silar P."/>
            <person name="Natvig D.O."/>
            <person name="Lalanne C."/>
            <person name="Gautier V."/>
            <person name="Ament-Velasquez S.L."/>
            <person name="Kruys A."/>
            <person name="Hutchinson M.I."/>
            <person name="Powell A.J."/>
            <person name="Barry K."/>
            <person name="Miller A.N."/>
            <person name="Grigoriev I.V."/>
            <person name="Debuchy R."/>
            <person name="Gladieux P."/>
            <person name="Hiltunen Thoren M."/>
            <person name="Johannesson H."/>
        </authorList>
    </citation>
    <scope>NUCLEOTIDE SEQUENCE</scope>
    <source>
        <strain evidence="19">PSN309</strain>
    </source>
</reference>
<keyword evidence="10 16" id="KW-1133">Transmembrane helix</keyword>
<gene>
    <name evidence="19" type="ORF">QBC35DRAFT_6687</name>
</gene>
<dbReference type="Gene3D" id="2.60.40.2840">
    <property type="match status" value="1"/>
</dbReference>
<comment type="caution">
    <text evidence="19">The sequence shown here is derived from an EMBL/GenBank/DDBJ whole genome shotgun (WGS) entry which is preliminary data.</text>
</comment>
<protein>
    <recommendedName>
        <fullName evidence="16 17">Phosphatidylethanolamine N-methyltransferase</fullName>
        <shortName evidence="16">PE methyltransferase</shortName>
        <shortName evidence="16 17">PEAMT</shortName>
        <shortName evidence="16">PEMT</shortName>
        <ecNumber evidence="16 17">2.1.1.17</ecNumber>
    </recommendedName>
</protein>
<keyword evidence="4 16" id="KW-0444">Lipid biosynthesis</keyword>
<organism evidence="19 20">
    <name type="scientific">Podospora australis</name>
    <dbReference type="NCBI Taxonomy" id="1536484"/>
    <lineage>
        <taxon>Eukaryota</taxon>
        <taxon>Fungi</taxon>
        <taxon>Dikarya</taxon>
        <taxon>Ascomycota</taxon>
        <taxon>Pezizomycotina</taxon>
        <taxon>Sordariomycetes</taxon>
        <taxon>Sordariomycetidae</taxon>
        <taxon>Sordariales</taxon>
        <taxon>Podosporaceae</taxon>
        <taxon>Podospora</taxon>
    </lineage>
</organism>
<reference evidence="19" key="2">
    <citation type="submission" date="2023-05" db="EMBL/GenBank/DDBJ databases">
        <authorList>
            <consortium name="Lawrence Berkeley National Laboratory"/>
            <person name="Steindorff A."/>
            <person name="Hensen N."/>
            <person name="Bonometti L."/>
            <person name="Westerberg I."/>
            <person name="Brannstrom I.O."/>
            <person name="Guillou S."/>
            <person name="Cros-Aarteil S."/>
            <person name="Calhoun S."/>
            <person name="Haridas S."/>
            <person name="Kuo A."/>
            <person name="Mondo S."/>
            <person name="Pangilinan J."/>
            <person name="Riley R."/>
            <person name="Labutti K."/>
            <person name="Andreopoulos B."/>
            <person name="Lipzen A."/>
            <person name="Chen C."/>
            <person name="Yanf M."/>
            <person name="Daum C."/>
            <person name="Ng V."/>
            <person name="Clum A."/>
            <person name="Ohm R."/>
            <person name="Martin F."/>
            <person name="Silar P."/>
            <person name="Natvig D."/>
            <person name="Lalanne C."/>
            <person name="Gautier V."/>
            <person name="Ament-Velasquez S.L."/>
            <person name="Kruys A."/>
            <person name="Hutchinson M.I."/>
            <person name="Powell A.J."/>
            <person name="Barry K."/>
            <person name="Miller A.N."/>
            <person name="Grigoriev I.V."/>
            <person name="Debuchy R."/>
            <person name="Gladieux P."/>
            <person name="Thoren M.H."/>
            <person name="Johannesson H."/>
        </authorList>
    </citation>
    <scope>NUCLEOTIDE SEQUENCE</scope>
    <source>
        <strain evidence="19">PSN309</strain>
    </source>
</reference>
<name>A0AAN7AP12_9PEZI</name>
<feature type="transmembrane region" description="Helical" evidence="16 17">
    <location>
        <begin position="200"/>
        <end position="221"/>
    </location>
</feature>
<comment type="caution">
    <text evidence="16 17">Lacks conserved residue(s) required for the propagation of feature annotation.</text>
</comment>
<keyword evidence="6 16" id="KW-0808">Transferase</keyword>
<evidence type="ECO:0000256" key="7">
    <source>
        <dbReference type="ARBA" id="ARBA00022691"/>
    </source>
</evidence>
<evidence type="ECO:0000313" key="19">
    <source>
        <dbReference type="EMBL" id="KAK4193794.1"/>
    </source>
</evidence>
<comment type="similarity">
    <text evidence="16 17">Belongs to the class VI-like SAM-binding methyltransferase superfamily. CHO2 family.</text>
</comment>
<keyword evidence="20" id="KW-1185">Reference proteome</keyword>
<keyword evidence="13 16" id="KW-0594">Phospholipid biosynthesis</keyword>
<proteinExistence type="inferred from homology"/>
<feature type="transmembrane region" description="Helical" evidence="16 17">
    <location>
        <begin position="380"/>
        <end position="399"/>
    </location>
</feature>
<evidence type="ECO:0000256" key="10">
    <source>
        <dbReference type="ARBA" id="ARBA00022989"/>
    </source>
</evidence>
<dbReference type="HAMAP" id="MF_03217">
    <property type="entry name" value="PEMT"/>
    <property type="match status" value="1"/>
</dbReference>
<dbReference type="GO" id="GO:0006656">
    <property type="term" value="P:phosphatidylcholine biosynthetic process"/>
    <property type="evidence" value="ECO:0007669"/>
    <property type="project" value="UniProtKB-UniRule"/>
</dbReference>
<dbReference type="InterPro" id="IPR016219">
    <property type="entry name" value="Phosphatid-EA_MeTrfase_fun"/>
</dbReference>
<evidence type="ECO:0000256" key="4">
    <source>
        <dbReference type="ARBA" id="ARBA00022516"/>
    </source>
</evidence>
<feature type="transmembrane region" description="Helical" evidence="16 17">
    <location>
        <begin position="405"/>
        <end position="428"/>
    </location>
</feature>
<sequence length="951" mass="107811">MSSPHVEEPAGLRNRSKAPPSASSVSDEKTTPHSTDSESNADETNSNNGEVKGKKTYGRTPSGNIFVVPETHDMVSQLLDPREPKNLSDCVVLAVLALHIWAAWALPKGLKQPVFALVFLFWRASYNVGIGYLLTVQSKYKLLVTWAKRLQAFEKPETGNNPRPWLYKLLKTELETKIPKDYKMDEAPIEYNTWLAFRRVVDLILMCDFVSYCLFAVVCASKPEGEWFIMGAARWILGIALVGFNLWVKLDAHRVVKDYAWYWGDFFYLIDQELTFDGVFEMAPHPMYSIGYAGYYGISMMAASYDVLFISILAHAAQFAFLQFVENPHIDKTYNPPPPRLRAESDAGSNDGESVDSTRRNLDTPLPVHNLIGQFDLFRVTDLSALLIVACFIALTVVTPSTRTYQFLAVTNALGWRLWYSVGLGIILNKQSEQKMFTRHFLKFGESVEEAWRQWKGLYHISWILCHVSFLTACWKMYTYPTDWSHEWVPLKHVVGFSLIALQLWTASSIYESLGEFGWFYGDFFFPSPKKLTYNSIYRFLNNPERVIGTAGLWGMGLITWSKSIFMLAFVGQILTLGFISFVEKPHMRKIYGEDLRKEAGLTKFIKRQLPEPVKDWSKSIDKVLDETKRIVDEFVESALSRMAPGTSTVVKDTSLFNQFPTRLTLSRIAPELLDHDPKNYEISVEGETLVASDEKASGKESASARVSKDVKTKVFEYGAPIRVKWKAPANHSKRDWVGLYMVTDNRSRDVTEVPSLGRWVPTCLGKYDTTTDEGIISFDKETKSAGADVDLVEGEMVFEGDKLWWIQGVYEFRYHHDNGHHVMAISEPFEVRIPVVADGESGLNPEDVEEALLPIVRNCLDRDPEIAPSTVDEPFGSLVDRDQKYSQRVVYAIRNMFGIDLSHKVVAADGNVKKLAWRIVNFKIACAPYSMSQAKGPSTPIADKFPDEVK</sequence>
<dbReference type="AlphaFoldDB" id="A0AAN7AP12"/>
<dbReference type="InterPro" id="IPR007318">
    <property type="entry name" value="Phopholipid_MeTrfase"/>
</dbReference>
<feature type="region of interest" description="Disordered" evidence="18">
    <location>
        <begin position="335"/>
        <end position="361"/>
    </location>
</feature>
<dbReference type="PANTHER" id="PTHR32138">
    <property type="entry name" value="PHOSPHATIDYLETHANOLAMINE N-METHYLTRANSFERASE"/>
    <property type="match status" value="1"/>
</dbReference>
<comment type="function">
    <text evidence="15 16 17">Catalyzes the first step of the methylation pathway of phosphatidylcholine biosynthesis, the SAM-dependent methylation of phosphatidylethanolamine (PE) to phosphatidylmonomethylethanolamine (PMME).</text>
</comment>
<feature type="transmembrane region" description="Helical" evidence="16 17">
    <location>
        <begin position="227"/>
        <end position="248"/>
    </location>
</feature>
<evidence type="ECO:0000256" key="6">
    <source>
        <dbReference type="ARBA" id="ARBA00022679"/>
    </source>
</evidence>
<evidence type="ECO:0000256" key="8">
    <source>
        <dbReference type="ARBA" id="ARBA00022692"/>
    </source>
</evidence>
<evidence type="ECO:0000256" key="12">
    <source>
        <dbReference type="ARBA" id="ARBA00023136"/>
    </source>
</evidence>
<feature type="region of interest" description="Disordered" evidence="18">
    <location>
        <begin position="1"/>
        <end position="62"/>
    </location>
</feature>
<dbReference type="EC" id="2.1.1.17" evidence="16 17"/>
<dbReference type="GO" id="GO:0005789">
    <property type="term" value="C:endoplasmic reticulum membrane"/>
    <property type="evidence" value="ECO:0007669"/>
    <property type="project" value="UniProtKB-SubCell"/>
</dbReference>
<keyword evidence="11 16" id="KW-0443">Lipid metabolism</keyword>
<feature type="transmembrane region" description="Helical" evidence="16 17">
    <location>
        <begin position="87"/>
        <end position="107"/>
    </location>
</feature>
<dbReference type="Pfam" id="PF04191">
    <property type="entry name" value="PEMT"/>
    <property type="match status" value="2"/>
</dbReference>
<dbReference type="PROSITE" id="PS51598">
    <property type="entry name" value="SAM_CHO2"/>
    <property type="match status" value="1"/>
</dbReference>
<feature type="compositionally biased region" description="Polar residues" evidence="18">
    <location>
        <begin position="32"/>
        <end position="49"/>
    </location>
</feature>
<evidence type="ECO:0000256" key="3">
    <source>
        <dbReference type="ARBA" id="ARBA00005189"/>
    </source>
</evidence>
<keyword evidence="8 16" id="KW-0812">Transmembrane</keyword>
<evidence type="ECO:0000256" key="14">
    <source>
        <dbReference type="ARBA" id="ARBA00023264"/>
    </source>
</evidence>
<keyword evidence="7 16" id="KW-0949">S-adenosyl-L-methionine</keyword>
<dbReference type="GO" id="GO:0004608">
    <property type="term" value="F:phosphatidylethanolamine N-methyltransferase activity"/>
    <property type="evidence" value="ECO:0007669"/>
    <property type="project" value="UniProtKB-UniRule"/>
</dbReference>
<evidence type="ECO:0000256" key="5">
    <source>
        <dbReference type="ARBA" id="ARBA00022603"/>
    </source>
</evidence>
<evidence type="ECO:0000256" key="13">
    <source>
        <dbReference type="ARBA" id="ARBA00023209"/>
    </source>
</evidence>
<evidence type="ECO:0000256" key="2">
    <source>
        <dbReference type="ARBA" id="ARBA00004969"/>
    </source>
</evidence>
<evidence type="ECO:0000256" key="18">
    <source>
        <dbReference type="SAM" id="MobiDB-lite"/>
    </source>
</evidence>
<dbReference type="GO" id="GO:0032259">
    <property type="term" value="P:methylation"/>
    <property type="evidence" value="ECO:0007669"/>
    <property type="project" value="UniProtKB-KW"/>
</dbReference>
<dbReference type="Proteomes" id="UP001302126">
    <property type="component" value="Unassembled WGS sequence"/>
</dbReference>
<keyword evidence="9 16" id="KW-0256">Endoplasmic reticulum</keyword>
<evidence type="ECO:0000256" key="1">
    <source>
        <dbReference type="ARBA" id="ARBA00004127"/>
    </source>
</evidence>
<keyword evidence="12 16" id="KW-0472">Membrane</keyword>
<comment type="subcellular location">
    <subcellularLocation>
        <location evidence="1">Endomembrane system</location>
        <topology evidence="1">Multi-pass membrane protein</topology>
    </subcellularLocation>
    <subcellularLocation>
        <location evidence="16 17">Endoplasmic reticulum membrane</location>
        <topology evidence="16 17">Multi-pass membrane protein</topology>
    </subcellularLocation>
</comment>
<evidence type="ECO:0000256" key="16">
    <source>
        <dbReference type="HAMAP-Rule" id="MF_03217"/>
    </source>
</evidence>
<evidence type="ECO:0000256" key="15">
    <source>
        <dbReference type="ARBA" id="ARBA00057332"/>
    </source>
</evidence>
<evidence type="ECO:0000256" key="17">
    <source>
        <dbReference type="RuleBase" id="RU361122"/>
    </source>
</evidence>
<keyword evidence="5 16" id="KW-0489">Methyltransferase</keyword>
<dbReference type="PIRSF" id="PIRSF000383">
    <property type="entry name" value="PEAMT"/>
    <property type="match status" value="1"/>
</dbReference>
<evidence type="ECO:0000256" key="9">
    <source>
        <dbReference type="ARBA" id="ARBA00022824"/>
    </source>
</evidence>
<accession>A0AAN7AP12</accession>
<dbReference type="FunFam" id="2.60.40.2840:FF:000006">
    <property type="entry name" value="Phosphatidylethanolamine N-methyltransferase"/>
    <property type="match status" value="1"/>
</dbReference>
<feature type="compositionally biased region" description="Basic and acidic residues" evidence="18">
    <location>
        <begin position="1"/>
        <end position="10"/>
    </location>
</feature>
<feature type="transmembrane region" description="Helical" evidence="16 17">
    <location>
        <begin position="113"/>
        <end position="134"/>
    </location>
</feature>
<comment type="pathway">
    <text evidence="3">Lipid metabolism.</text>
</comment>
<evidence type="ECO:0000313" key="20">
    <source>
        <dbReference type="Proteomes" id="UP001302126"/>
    </source>
</evidence>
<evidence type="ECO:0000256" key="11">
    <source>
        <dbReference type="ARBA" id="ARBA00023098"/>
    </source>
</evidence>
<comment type="catalytic activity">
    <reaction evidence="16 17">
        <text>a 1,2-diacyl-sn-glycero-3-phosphoethanolamine + S-adenosyl-L-methionine = a 1,2-diacyl-sn-glycero-3-phospho-N-methylethanolamine + S-adenosyl-L-homocysteine + H(+)</text>
        <dbReference type="Rhea" id="RHEA:11164"/>
        <dbReference type="ChEBI" id="CHEBI:15378"/>
        <dbReference type="ChEBI" id="CHEBI:57856"/>
        <dbReference type="ChEBI" id="CHEBI:59789"/>
        <dbReference type="ChEBI" id="CHEBI:64573"/>
        <dbReference type="ChEBI" id="CHEBI:64612"/>
        <dbReference type="EC" id="2.1.1.17"/>
    </reaction>
</comment>
<feature type="transmembrane region" description="Helical" evidence="16 17">
    <location>
        <begin position="564"/>
        <end position="583"/>
    </location>
</feature>
<comment type="pathway">
    <text evidence="2 16 17">Phospholipid metabolism; phosphatidylcholine biosynthesis.</text>
</comment>
<dbReference type="PANTHER" id="PTHR32138:SF0">
    <property type="entry name" value="PHOSPHATIDYLETHANOLAMINE N-METHYLTRANSFERASE"/>
    <property type="match status" value="1"/>
</dbReference>